<evidence type="ECO:0000313" key="3">
    <source>
        <dbReference type="Proteomes" id="UP001649230"/>
    </source>
</evidence>
<sequence>MQPKQQVEYRSSQMIKESVEAGLGIAVLSKWIVHKELRWNTLCELPLLDSPSEGNFQWWREKAILRQRPQLCSRNF</sequence>
<proteinExistence type="predicted"/>
<dbReference type="InterPro" id="IPR005119">
    <property type="entry name" value="LysR_subst-bd"/>
</dbReference>
<reference evidence="2 3" key="1">
    <citation type="journal article" date="2024" name="Int. J. Syst. Evol. Microbiol.">
        <title>Paenibacillus hexagrammi sp. nov., a novel bacterium isolated from the gut content of Hexagrammos agrammus.</title>
        <authorList>
            <person name="Jung H.K."/>
            <person name="Kim D.G."/>
            <person name="Zin H."/>
            <person name="Park J."/>
            <person name="Jung H."/>
            <person name="Kim Y.O."/>
            <person name="Kong H.J."/>
            <person name="Kim J.W."/>
            <person name="Kim Y.S."/>
        </authorList>
    </citation>
    <scope>NUCLEOTIDE SEQUENCE [LARGE SCALE GENOMIC DNA]</scope>
    <source>
        <strain evidence="2 3">YPD9-1</strain>
    </source>
</reference>
<dbReference type="EMBL" id="CP090978">
    <property type="protein sequence ID" value="UJF36358.1"/>
    <property type="molecule type" value="Genomic_DNA"/>
</dbReference>
<gene>
    <name evidence="2" type="ORF">L0M14_14285</name>
</gene>
<organism evidence="2 3">
    <name type="scientific">Paenibacillus hexagrammi</name>
    <dbReference type="NCBI Taxonomy" id="2908839"/>
    <lineage>
        <taxon>Bacteria</taxon>
        <taxon>Bacillati</taxon>
        <taxon>Bacillota</taxon>
        <taxon>Bacilli</taxon>
        <taxon>Bacillales</taxon>
        <taxon>Paenibacillaceae</taxon>
        <taxon>Paenibacillus</taxon>
    </lineage>
</organism>
<keyword evidence="3" id="KW-1185">Reference proteome</keyword>
<dbReference type="Proteomes" id="UP001649230">
    <property type="component" value="Chromosome"/>
</dbReference>
<dbReference type="Pfam" id="PF03466">
    <property type="entry name" value="LysR_substrate"/>
    <property type="match status" value="1"/>
</dbReference>
<accession>A0ABY3SSE8</accession>
<dbReference type="SUPFAM" id="SSF53850">
    <property type="entry name" value="Periplasmic binding protein-like II"/>
    <property type="match status" value="1"/>
</dbReference>
<evidence type="ECO:0000313" key="2">
    <source>
        <dbReference type="EMBL" id="UJF36358.1"/>
    </source>
</evidence>
<evidence type="ECO:0000259" key="1">
    <source>
        <dbReference type="Pfam" id="PF03466"/>
    </source>
</evidence>
<dbReference type="Gene3D" id="3.40.190.10">
    <property type="entry name" value="Periplasmic binding protein-like II"/>
    <property type="match status" value="1"/>
</dbReference>
<feature type="domain" description="LysR substrate-binding" evidence="1">
    <location>
        <begin position="2"/>
        <end position="52"/>
    </location>
</feature>
<protein>
    <submittedName>
        <fullName evidence="2">LysR substrate-binding domain-containing protein</fullName>
    </submittedName>
</protein>
<name>A0ABY3SSE8_9BACL</name>